<feature type="transmembrane region" description="Helical" evidence="1">
    <location>
        <begin position="112"/>
        <end position="140"/>
    </location>
</feature>
<evidence type="ECO:0000313" key="2">
    <source>
        <dbReference type="EMBL" id="GFP91910.1"/>
    </source>
</evidence>
<evidence type="ECO:0000256" key="1">
    <source>
        <dbReference type="SAM" id="Phobius"/>
    </source>
</evidence>
<keyword evidence="1" id="KW-0812">Transmembrane</keyword>
<dbReference type="EMBL" id="BMAC01000259">
    <property type="protein sequence ID" value="GFP91910.1"/>
    <property type="molecule type" value="Genomic_DNA"/>
</dbReference>
<gene>
    <name evidence="2" type="ORF">PHJA_001335100</name>
</gene>
<dbReference type="AlphaFoldDB" id="A0A830BWT8"/>
<proteinExistence type="predicted"/>
<reference evidence="2" key="1">
    <citation type="submission" date="2020-07" db="EMBL/GenBank/DDBJ databases">
        <title>Ethylene signaling mediates host invasion by parasitic plants.</title>
        <authorList>
            <person name="Yoshida S."/>
        </authorList>
    </citation>
    <scope>NUCLEOTIDE SEQUENCE</scope>
    <source>
        <strain evidence="2">Okayama</strain>
    </source>
</reference>
<name>A0A830BWT8_9LAMI</name>
<comment type="caution">
    <text evidence="2">The sequence shown here is derived from an EMBL/GenBank/DDBJ whole genome shotgun (WGS) entry which is preliminary data.</text>
</comment>
<keyword evidence="1" id="KW-1133">Transmembrane helix</keyword>
<dbReference type="OrthoDB" id="8062037at2759"/>
<protein>
    <submittedName>
        <fullName evidence="2">Putative RING-H2 finger protein atl21a</fullName>
    </submittedName>
</protein>
<keyword evidence="1" id="KW-0472">Membrane</keyword>
<keyword evidence="3" id="KW-1185">Reference proteome</keyword>
<organism evidence="2 3">
    <name type="scientific">Phtheirospermum japonicum</name>
    <dbReference type="NCBI Taxonomy" id="374723"/>
    <lineage>
        <taxon>Eukaryota</taxon>
        <taxon>Viridiplantae</taxon>
        <taxon>Streptophyta</taxon>
        <taxon>Embryophyta</taxon>
        <taxon>Tracheophyta</taxon>
        <taxon>Spermatophyta</taxon>
        <taxon>Magnoliopsida</taxon>
        <taxon>eudicotyledons</taxon>
        <taxon>Gunneridae</taxon>
        <taxon>Pentapetalae</taxon>
        <taxon>asterids</taxon>
        <taxon>lamiids</taxon>
        <taxon>Lamiales</taxon>
        <taxon>Orobanchaceae</taxon>
        <taxon>Orobanchaceae incertae sedis</taxon>
        <taxon>Phtheirospermum</taxon>
    </lineage>
</organism>
<evidence type="ECO:0000313" key="3">
    <source>
        <dbReference type="Proteomes" id="UP000653305"/>
    </source>
</evidence>
<sequence length="149" mass="16772">MRLMTLNLSSSYPLEAINRLYYTFYKCPSDVLRIANLTAIGCMSNSSISTVATRTVSSQVMKKLYRCDEIVTSDVPVSAFDDSHDFIGNQSDFFLRWGEVRPQEVKRWVPDYIVGVTSFLIPIVTVITALAICIACCAHFGRMLRKNDA</sequence>
<dbReference type="Proteomes" id="UP000653305">
    <property type="component" value="Unassembled WGS sequence"/>
</dbReference>
<accession>A0A830BWT8</accession>